<dbReference type="FunFam" id="1.10.240.10:FF:000005">
    <property type="entry name" value="Tryptophan--tRNA ligase"/>
    <property type="match status" value="1"/>
</dbReference>
<evidence type="ECO:0000313" key="12">
    <source>
        <dbReference type="Proteomes" id="UP000189810"/>
    </source>
</evidence>
<sequence>MRIVSGMRPTGKLHLGHYFGVIKNWVKLQEEHETFFFVADWHALTTGYKNISALHENIEELMVDWIALGLDPQKSVLFIQSKVKEHAELYLLLGMITPKSWLEWNPTYKDLKYNLLRISDLELMIKNSIRDIVKEVVAKLPYKVEDFELLEEQLVDDMAQSIIKGIFEGYLARDILREINVSKRDFYETDTFGFLGYPVLQAADILIYKAKGVPVGEDQLPHIELTREIARRFNYLYGETFPEPEALLTPTSKLPGTDGRKMSKSYNNAIYFADSKEEVQSKVMKFFTDPQKLRKGDPGRPEICPVFFYHKIFTEEVTVKQIEEDCKKGALGCVDCKRMMFERLEAFLEPIREKRQKAKENIKQIKHAFLDGSHTASKIARQTLEEVRERMNLV</sequence>
<dbReference type="InterPro" id="IPR002305">
    <property type="entry name" value="aa-tRNA-synth_Ic"/>
</dbReference>
<dbReference type="Gene3D" id="1.10.240.10">
    <property type="entry name" value="Tyrosyl-Transfer RNA Synthetase"/>
    <property type="match status" value="1"/>
</dbReference>
<evidence type="ECO:0000256" key="1">
    <source>
        <dbReference type="ARBA" id="ARBA00005594"/>
    </source>
</evidence>
<dbReference type="EC" id="6.1.1.2" evidence="2 9"/>
<dbReference type="GO" id="GO:0005829">
    <property type="term" value="C:cytosol"/>
    <property type="evidence" value="ECO:0007669"/>
    <property type="project" value="TreeGrafter"/>
</dbReference>
<dbReference type="AlphaFoldDB" id="A0A1M6SXL0"/>
<dbReference type="InterPro" id="IPR050203">
    <property type="entry name" value="Trp-tRNA_synthetase"/>
</dbReference>
<dbReference type="PRINTS" id="PR01039">
    <property type="entry name" value="TRNASYNTHTRP"/>
</dbReference>
<dbReference type="NCBIfam" id="TIGR00233">
    <property type="entry name" value="trpS"/>
    <property type="match status" value="1"/>
</dbReference>
<evidence type="ECO:0000256" key="4">
    <source>
        <dbReference type="ARBA" id="ARBA00022741"/>
    </source>
</evidence>
<gene>
    <name evidence="11" type="ORF">SAMN05444391_1208</name>
</gene>
<dbReference type="OrthoDB" id="9801042at2"/>
<dbReference type="Gene3D" id="3.40.50.620">
    <property type="entry name" value="HUPs"/>
    <property type="match status" value="2"/>
</dbReference>
<dbReference type="InterPro" id="IPR014729">
    <property type="entry name" value="Rossmann-like_a/b/a_fold"/>
</dbReference>
<keyword evidence="3 10" id="KW-0436">Ligase</keyword>
<comment type="similarity">
    <text evidence="1 10">Belongs to the class-I aminoacyl-tRNA synthetase family.</text>
</comment>
<reference evidence="11 12" key="1">
    <citation type="submission" date="2016-11" db="EMBL/GenBank/DDBJ databases">
        <authorList>
            <person name="Jaros S."/>
            <person name="Januszkiewicz K."/>
            <person name="Wedrychowicz H."/>
        </authorList>
    </citation>
    <scope>NUCLEOTIDE SEQUENCE [LARGE SCALE GENOMIC DNA]</scope>
    <source>
        <strain evidence="11 12">DSM 19557</strain>
    </source>
</reference>
<dbReference type="InterPro" id="IPR001412">
    <property type="entry name" value="aa-tRNA-synth_I_CS"/>
</dbReference>
<organism evidence="11 12">
    <name type="scientific">Thermocrinis minervae</name>
    <dbReference type="NCBI Taxonomy" id="381751"/>
    <lineage>
        <taxon>Bacteria</taxon>
        <taxon>Pseudomonadati</taxon>
        <taxon>Aquificota</taxon>
        <taxon>Aquificia</taxon>
        <taxon>Aquificales</taxon>
        <taxon>Aquificaceae</taxon>
        <taxon>Thermocrinis</taxon>
    </lineage>
</organism>
<dbReference type="EMBL" id="LT670846">
    <property type="protein sequence ID" value="SHK49426.1"/>
    <property type="molecule type" value="Genomic_DNA"/>
</dbReference>
<dbReference type="GO" id="GO:0005524">
    <property type="term" value="F:ATP binding"/>
    <property type="evidence" value="ECO:0007669"/>
    <property type="project" value="UniProtKB-KW"/>
</dbReference>
<keyword evidence="6 10" id="KW-0648">Protein biosynthesis</keyword>
<dbReference type="STRING" id="381751.SAMN05444391_1208"/>
<proteinExistence type="inferred from homology"/>
<dbReference type="Proteomes" id="UP000189810">
    <property type="component" value="Chromosome I"/>
</dbReference>
<keyword evidence="7 10" id="KW-0030">Aminoacyl-tRNA synthetase</keyword>
<dbReference type="Pfam" id="PF00579">
    <property type="entry name" value="tRNA-synt_1b"/>
    <property type="match status" value="2"/>
</dbReference>
<evidence type="ECO:0000256" key="9">
    <source>
        <dbReference type="NCBIfam" id="TIGR00233"/>
    </source>
</evidence>
<keyword evidence="4 10" id="KW-0547">Nucleotide-binding</keyword>
<accession>A0A1M6SXL0</accession>
<dbReference type="GO" id="GO:0006436">
    <property type="term" value="P:tryptophanyl-tRNA aminoacylation"/>
    <property type="evidence" value="ECO:0007669"/>
    <property type="project" value="UniProtKB-UniRule"/>
</dbReference>
<dbReference type="SUPFAM" id="SSF52374">
    <property type="entry name" value="Nucleotidylyl transferase"/>
    <property type="match status" value="1"/>
</dbReference>
<keyword evidence="12" id="KW-1185">Reference proteome</keyword>
<dbReference type="CDD" id="cd00806">
    <property type="entry name" value="TrpRS_core"/>
    <property type="match status" value="1"/>
</dbReference>
<keyword evidence="5 10" id="KW-0067">ATP-binding</keyword>
<evidence type="ECO:0000313" key="11">
    <source>
        <dbReference type="EMBL" id="SHK49426.1"/>
    </source>
</evidence>
<dbReference type="PROSITE" id="PS00178">
    <property type="entry name" value="AA_TRNA_LIGASE_I"/>
    <property type="match status" value="1"/>
</dbReference>
<evidence type="ECO:0000256" key="3">
    <source>
        <dbReference type="ARBA" id="ARBA00022598"/>
    </source>
</evidence>
<evidence type="ECO:0000256" key="7">
    <source>
        <dbReference type="ARBA" id="ARBA00023146"/>
    </source>
</evidence>
<comment type="catalytic activity">
    <reaction evidence="8">
        <text>tRNA(Trp) + L-tryptophan + ATP = L-tryptophyl-tRNA(Trp) + AMP + diphosphate + H(+)</text>
        <dbReference type="Rhea" id="RHEA:24080"/>
        <dbReference type="Rhea" id="RHEA-COMP:9671"/>
        <dbReference type="Rhea" id="RHEA-COMP:9705"/>
        <dbReference type="ChEBI" id="CHEBI:15378"/>
        <dbReference type="ChEBI" id="CHEBI:30616"/>
        <dbReference type="ChEBI" id="CHEBI:33019"/>
        <dbReference type="ChEBI" id="CHEBI:57912"/>
        <dbReference type="ChEBI" id="CHEBI:78442"/>
        <dbReference type="ChEBI" id="CHEBI:78535"/>
        <dbReference type="ChEBI" id="CHEBI:456215"/>
        <dbReference type="EC" id="6.1.1.2"/>
    </reaction>
</comment>
<dbReference type="PANTHER" id="PTHR43766">
    <property type="entry name" value="TRYPTOPHAN--TRNA LIGASE, MITOCHONDRIAL"/>
    <property type="match status" value="1"/>
</dbReference>
<dbReference type="InterPro" id="IPR002306">
    <property type="entry name" value="Trp-tRNA-ligase"/>
</dbReference>
<name>A0A1M6SXL0_9AQUI</name>
<evidence type="ECO:0000256" key="8">
    <source>
        <dbReference type="ARBA" id="ARBA00049929"/>
    </source>
</evidence>
<dbReference type="RefSeq" id="WP_079654312.1">
    <property type="nucleotide sequence ID" value="NZ_LT670846.1"/>
</dbReference>
<dbReference type="PANTHER" id="PTHR43766:SF1">
    <property type="entry name" value="TRYPTOPHAN--TRNA LIGASE, MITOCHONDRIAL"/>
    <property type="match status" value="1"/>
</dbReference>
<evidence type="ECO:0000256" key="2">
    <source>
        <dbReference type="ARBA" id="ARBA00013161"/>
    </source>
</evidence>
<evidence type="ECO:0000256" key="6">
    <source>
        <dbReference type="ARBA" id="ARBA00022917"/>
    </source>
</evidence>
<dbReference type="GO" id="GO:0004830">
    <property type="term" value="F:tryptophan-tRNA ligase activity"/>
    <property type="evidence" value="ECO:0007669"/>
    <property type="project" value="UniProtKB-UniRule"/>
</dbReference>
<evidence type="ECO:0000256" key="10">
    <source>
        <dbReference type="RuleBase" id="RU363036"/>
    </source>
</evidence>
<evidence type="ECO:0000256" key="5">
    <source>
        <dbReference type="ARBA" id="ARBA00022840"/>
    </source>
</evidence>
<protein>
    <recommendedName>
        <fullName evidence="2 9">Tryptophan--tRNA ligase</fullName>
        <ecNumber evidence="2 9">6.1.1.2</ecNumber>
    </recommendedName>
</protein>